<dbReference type="GO" id="GO:0005886">
    <property type="term" value="C:plasma membrane"/>
    <property type="evidence" value="ECO:0007669"/>
    <property type="project" value="TreeGrafter"/>
</dbReference>
<dbReference type="GO" id="GO:0042910">
    <property type="term" value="F:xenobiotic transmembrane transporter activity"/>
    <property type="evidence" value="ECO:0007669"/>
    <property type="project" value="TreeGrafter"/>
</dbReference>
<feature type="transmembrane region" description="Helical" evidence="1">
    <location>
        <begin position="910"/>
        <end position="931"/>
    </location>
</feature>
<dbReference type="Gene3D" id="3.30.70.1440">
    <property type="entry name" value="Multidrug efflux transporter AcrB pore domain"/>
    <property type="match status" value="1"/>
</dbReference>
<dbReference type="Gene3D" id="3.30.2090.10">
    <property type="entry name" value="Multidrug efflux transporter AcrB TolC docking domain, DN and DC subdomains"/>
    <property type="match status" value="2"/>
</dbReference>
<proteinExistence type="predicted"/>
<dbReference type="Gene3D" id="3.30.70.1320">
    <property type="entry name" value="Multidrug efflux transporter AcrB pore domain like"/>
    <property type="match status" value="1"/>
</dbReference>
<feature type="transmembrane region" description="Helical" evidence="1">
    <location>
        <begin position="440"/>
        <end position="460"/>
    </location>
</feature>
<feature type="transmembrane region" description="Helical" evidence="1">
    <location>
        <begin position="522"/>
        <end position="544"/>
    </location>
</feature>
<dbReference type="SUPFAM" id="SSF82866">
    <property type="entry name" value="Multidrug efflux transporter AcrB transmembrane domain"/>
    <property type="match status" value="2"/>
</dbReference>
<dbReference type="Gene3D" id="3.30.70.1430">
    <property type="entry name" value="Multidrug efflux transporter AcrB pore domain"/>
    <property type="match status" value="2"/>
</dbReference>
<gene>
    <name evidence="2" type="ORF">SAMN05421828_107110</name>
</gene>
<dbReference type="OrthoDB" id="9758757at2"/>
<keyword evidence="3" id="KW-1185">Reference proteome</keyword>
<dbReference type="PRINTS" id="PR00702">
    <property type="entry name" value="ACRIFLAVINRP"/>
</dbReference>
<keyword evidence="1" id="KW-0472">Membrane</keyword>
<dbReference type="Proteomes" id="UP000186308">
    <property type="component" value="Unassembled WGS sequence"/>
</dbReference>
<feature type="transmembrane region" description="Helical" evidence="1">
    <location>
        <begin position="988"/>
        <end position="1009"/>
    </location>
</feature>
<dbReference type="InterPro" id="IPR001036">
    <property type="entry name" value="Acrflvin-R"/>
</dbReference>
<dbReference type="SUPFAM" id="SSF82714">
    <property type="entry name" value="Multidrug efflux transporter AcrB TolC docking domain, DN and DC subdomains"/>
    <property type="match status" value="2"/>
</dbReference>
<evidence type="ECO:0000313" key="3">
    <source>
        <dbReference type="Proteomes" id="UP000186308"/>
    </source>
</evidence>
<sequence>MGLARFLARQQRAILFLMATLALAGTVAAIGLPVGLFPRTSFPRVRINIDAGARPAQQMVLQVTKPTEQALRAIPGVASVRSSTSRGSAQIYVDFNWGQNMGQATLEVDAAIAQMLADYPPGTKYIVRRMDPTVFPIIAYAMMSHSISATRLRTIAEYHIVPALTRIEGVAKVSVQGGATPEVHILVQPQRLAAMHITLAQVEQAVSKSNVLAAVGRMTDYDRLYLLVQDNTLHTVRNVRNIVVRAGPDGVVRLDQLATVRMGTVPVYYRVAENGVPAVTLQVFQQPNGNAVAVDKAVRRALTAYQADLPRGVTLVKWYDQSGLVTAAASSVRDAILIGIVLAGLVLIGFLRSWRVTLVALLVVPASMASAILLLSLLGLSFNIMTLGGLAASVGLVIDDAIVMIEHIARRAGHTAGTAAKGAVLAAAAEFLQPLTGSSLATLIVFAPLAFLSGVTGAFFKALSITLAATLVASWLLSAFAVPVLARALINFDKWQDPAERRSAAGREGWMERWHGKLLPRLIARPALLAIGIVPLIIAGLLAYRSVPTGFLPHLDEGGFVLNYQTLPGTSLAESVHEVDEIEAILRADPAVATFSRRTGAGLGGDLNEPYQGDIFVELKPLADRPLIWPVMDRIRAKIEAKVPGVDFDVSQMLSDLLGDLTGVPQPIEIKLHGDPAQLVATAHKVGAAIGNIKGVVSVFDGVTLAGDAVDIHVDDARAAMLGLDPDQVRQTLQTALTGSIVTALPGQYRFTDVRLTLPAAAKQDMGALARIPVATASGALVPMGDFATFKVVSGQPEIDRENLQQIVAITGRISGRGIGGVITDVRKTLAKPGLLPSGMHYTLGGLYKQQQIAFAGLAKVFIAAIAAEFILLLFLYRSFIIAGAILFTALLASLAVFIGLFISGVQLNITALMGMTMIVGLATEMAIFYVSEYQSLAEHNDPRESLIIASRNRLRPIAMTTLAAILTLLPLAFAIGEGSGMQQPLAIAIISGFIVQFPLVLFALPVLLKLSLPRAG</sequence>
<name>A0A8G2FG09_ACIRU</name>
<dbReference type="SUPFAM" id="SSF82693">
    <property type="entry name" value="Multidrug efflux transporter AcrB pore domain, PN1, PN2, PC1 and PC2 subdomains"/>
    <property type="match status" value="3"/>
</dbReference>
<feature type="transmembrane region" description="Helical" evidence="1">
    <location>
        <begin position="958"/>
        <end position="976"/>
    </location>
</feature>
<organism evidence="2 3">
    <name type="scientific">Acidiphilium rubrum</name>
    <dbReference type="NCBI Taxonomy" id="526"/>
    <lineage>
        <taxon>Bacteria</taxon>
        <taxon>Pseudomonadati</taxon>
        <taxon>Pseudomonadota</taxon>
        <taxon>Alphaproteobacteria</taxon>
        <taxon>Acetobacterales</taxon>
        <taxon>Acidocellaceae</taxon>
        <taxon>Acidiphilium</taxon>
    </lineage>
</organism>
<dbReference type="Gene3D" id="1.20.1640.10">
    <property type="entry name" value="Multidrug efflux transporter AcrB transmembrane domain"/>
    <property type="match status" value="2"/>
</dbReference>
<dbReference type="PANTHER" id="PTHR32063">
    <property type="match status" value="1"/>
</dbReference>
<feature type="transmembrane region" description="Helical" evidence="1">
    <location>
        <begin position="466"/>
        <end position="486"/>
    </location>
</feature>
<feature type="transmembrane region" description="Helical" evidence="1">
    <location>
        <begin position="335"/>
        <end position="351"/>
    </location>
</feature>
<comment type="caution">
    <text evidence="2">The sequence shown here is derived from an EMBL/GenBank/DDBJ whole genome shotgun (WGS) entry which is preliminary data.</text>
</comment>
<feature type="transmembrane region" description="Helical" evidence="1">
    <location>
        <begin position="882"/>
        <end position="904"/>
    </location>
</feature>
<keyword evidence="1" id="KW-0812">Transmembrane</keyword>
<dbReference type="InterPro" id="IPR027463">
    <property type="entry name" value="AcrB_DN_DC_subdom"/>
</dbReference>
<reference evidence="2 3" key="1">
    <citation type="submission" date="2017-01" db="EMBL/GenBank/DDBJ databases">
        <authorList>
            <person name="Varghese N."/>
            <person name="Submissions S."/>
        </authorList>
    </citation>
    <scope>NUCLEOTIDE SEQUENCE [LARGE SCALE GENOMIC DNA]</scope>
    <source>
        <strain evidence="2 3">ATCC 35905</strain>
    </source>
</reference>
<dbReference type="Pfam" id="PF00873">
    <property type="entry name" value="ACR_tran"/>
    <property type="match status" value="1"/>
</dbReference>
<protein>
    <submittedName>
        <fullName evidence="2">Heavy metal efflux pump, CzcA family</fullName>
    </submittedName>
</protein>
<accession>A0A8G2FG09</accession>
<feature type="transmembrane region" description="Helical" evidence="1">
    <location>
        <begin position="358"/>
        <end position="378"/>
    </location>
</feature>
<dbReference type="PANTHER" id="PTHR32063:SF0">
    <property type="entry name" value="SWARMING MOTILITY PROTEIN SWRC"/>
    <property type="match status" value="1"/>
</dbReference>
<feature type="transmembrane region" description="Helical" evidence="1">
    <location>
        <begin position="853"/>
        <end position="875"/>
    </location>
</feature>
<dbReference type="RefSeq" id="WP_029310912.1">
    <property type="nucleotide sequence ID" value="NZ_FTNE01000007.1"/>
</dbReference>
<feature type="transmembrane region" description="Helical" evidence="1">
    <location>
        <begin position="384"/>
        <end position="405"/>
    </location>
</feature>
<keyword evidence="1" id="KW-1133">Transmembrane helix</keyword>
<evidence type="ECO:0000313" key="2">
    <source>
        <dbReference type="EMBL" id="SIQ65012.1"/>
    </source>
</evidence>
<dbReference type="EMBL" id="FTNE01000007">
    <property type="protein sequence ID" value="SIQ65012.1"/>
    <property type="molecule type" value="Genomic_DNA"/>
</dbReference>
<evidence type="ECO:0000256" key="1">
    <source>
        <dbReference type="SAM" id="Phobius"/>
    </source>
</evidence>
<dbReference type="AlphaFoldDB" id="A0A8G2FG09"/>